<dbReference type="GO" id="GO:0003677">
    <property type="term" value="F:DNA binding"/>
    <property type="evidence" value="ECO:0007669"/>
    <property type="project" value="UniProtKB-KW"/>
</dbReference>
<dbReference type="CDD" id="cd00093">
    <property type="entry name" value="HTH_XRE"/>
    <property type="match status" value="1"/>
</dbReference>
<dbReference type="EMBL" id="LNQE01000565">
    <property type="protein sequence ID" value="KUG25958.1"/>
    <property type="molecule type" value="Genomic_DNA"/>
</dbReference>
<dbReference type="SUPFAM" id="SSF47413">
    <property type="entry name" value="lambda repressor-like DNA-binding domains"/>
    <property type="match status" value="1"/>
</dbReference>
<sequence length="95" mass="10786">MTHEKLKNKALKKASVKKEYDKLEPEYTLLREMLRARNKAGLSQTEVAQKMGTKSTAITRLESSLSSGKHSPSLATIKKYLEVLNCRLEIKITHN</sequence>
<dbReference type="Pfam" id="PF01381">
    <property type="entry name" value="HTH_3"/>
    <property type="match status" value="1"/>
</dbReference>
<gene>
    <name evidence="2" type="ORF">ASZ90_004208</name>
</gene>
<dbReference type="InterPro" id="IPR010982">
    <property type="entry name" value="Lambda_DNA-bd_dom_sf"/>
</dbReference>
<dbReference type="AlphaFoldDB" id="A0A0W8FYM7"/>
<protein>
    <submittedName>
        <fullName evidence="2">Putative dna-binding protein</fullName>
    </submittedName>
</protein>
<name>A0A0W8FYM7_9ZZZZ</name>
<dbReference type="SMART" id="SM00530">
    <property type="entry name" value="HTH_XRE"/>
    <property type="match status" value="1"/>
</dbReference>
<reference evidence="2" key="1">
    <citation type="journal article" date="2015" name="Proc. Natl. Acad. Sci. U.S.A.">
        <title>Networks of energetic and metabolic interactions define dynamics in microbial communities.</title>
        <authorList>
            <person name="Embree M."/>
            <person name="Liu J.K."/>
            <person name="Al-Bassam M.M."/>
            <person name="Zengler K."/>
        </authorList>
    </citation>
    <scope>NUCLEOTIDE SEQUENCE</scope>
</reference>
<proteinExistence type="predicted"/>
<feature type="domain" description="HTH cro/C1-type" evidence="1">
    <location>
        <begin position="33"/>
        <end position="91"/>
    </location>
</feature>
<accession>A0A0W8FYM7</accession>
<dbReference type="InterPro" id="IPR001387">
    <property type="entry name" value="Cro/C1-type_HTH"/>
</dbReference>
<evidence type="ECO:0000313" key="2">
    <source>
        <dbReference type="EMBL" id="KUG25958.1"/>
    </source>
</evidence>
<keyword evidence="2" id="KW-0238">DNA-binding</keyword>
<dbReference type="Gene3D" id="1.10.260.40">
    <property type="entry name" value="lambda repressor-like DNA-binding domains"/>
    <property type="match status" value="1"/>
</dbReference>
<evidence type="ECO:0000259" key="1">
    <source>
        <dbReference type="PROSITE" id="PS50943"/>
    </source>
</evidence>
<dbReference type="PROSITE" id="PS50943">
    <property type="entry name" value="HTH_CROC1"/>
    <property type="match status" value="1"/>
</dbReference>
<organism evidence="2">
    <name type="scientific">hydrocarbon metagenome</name>
    <dbReference type="NCBI Taxonomy" id="938273"/>
    <lineage>
        <taxon>unclassified sequences</taxon>
        <taxon>metagenomes</taxon>
        <taxon>ecological metagenomes</taxon>
    </lineage>
</organism>
<comment type="caution">
    <text evidence="2">The sequence shown here is derived from an EMBL/GenBank/DDBJ whole genome shotgun (WGS) entry which is preliminary data.</text>
</comment>